<name>A0A6N4R6P1_BLAVI</name>
<proteinExistence type="predicted"/>
<feature type="signal peptide" evidence="2">
    <location>
        <begin position="1"/>
        <end position="20"/>
    </location>
</feature>
<feature type="chain" id="PRO_5026940862" evidence="2">
    <location>
        <begin position="21"/>
        <end position="143"/>
    </location>
</feature>
<dbReference type="AlphaFoldDB" id="A0A6N4R6P1"/>
<comment type="caution">
    <text evidence="3">The sequence shown here is derived from an EMBL/GenBank/DDBJ whole genome shotgun (WGS) entry which is preliminary data.</text>
</comment>
<reference evidence="3 4" key="1">
    <citation type="journal article" date="2017" name="Nat. Commun.">
        <title>In situ click chemistry generation of cyclooxygenase-2 inhibitors.</title>
        <authorList>
            <person name="Bhardwaj A."/>
            <person name="Kaur J."/>
            <person name="Wuest M."/>
            <person name="Wuest F."/>
        </authorList>
    </citation>
    <scope>NUCLEOTIDE SEQUENCE [LARGE SCALE GENOMIC DNA]</scope>
    <source>
        <strain evidence="3">S2_018_000_R2_106</strain>
    </source>
</reference>
<evidence type="ECO:0000256" key="1">
    <source>
        <dbReference type="SAM" id="MobiDB-lite"/>
    </source>
</evidence>
<evidence type="ECO:0000256" key="2">
    <source>
        <dbReference type="SAM" id="SignalP"/>
    </source>
</evidence>
<evidence type="ECO:0000313" key="4">
    <source>
        <dbReference type="Proteomes" id="UP000320948"/>
    </source>
</evidence>
<organism evidence="3 4">
    <name type="scientific">Blastochloris viridis</name>
    <name type="common">Rhodopseudomonas viridis</name>
    <dbReference type="NCBI Taxonomy" id="1079"/>
    <lineage>
        <taxon>Bacteria</taxon>
        <taxon>Pseudomonadati</taxon>
        <taxon>Pseudomonadota</taxon>
        <taxon>Alphaproteobacteria</taxon>
        <taxon>Hyphomicrobiales</taxon>
        <taxon>Blastochloridaceae</taxon>
        <taxon>Blastochloris</taxon>
    </lineage>
</organism>
<feature type="region of interest" description="Disordered" evidence="1">
    <location>
        <begin position="119"/>
        <end position="143"/>
    </location>
</feature>
<evidence type="ECO:0000313" key="3">
    <source>
        <dbReference type="EMBL" id="TKW61950.1"/>
    </source>
</evidence>
<accession>A0A6N4R6P1</accession>
<protein>
    <submittedName>
        <fullName evidence="3">Uncharacterized protein</fullName>
    </submittedName>
</protein>
<sequence>MKRPLALVVAGLLLVATAQAQDTVSSSMPAPVADTAALVARVAELEQQLDACHQQAVAATQPATNMAQPAPAYVPAARYGGGGFRMAAEQRLTCDDYSKSYFERHPTMAKVCGRDNAQPAPEMPAVMPQDVLPDEPVSPTQSL</sequence>
<dbReference type="Proteomes" id="UP000320948">
    <property type="component" value="Unassembled WGS sequence"/>
</dbReference>
<dbReference type="EMBL" id="VAFM01000001">
    <property type="protein sequence ID" value="TKW61950.1"/>
    <property type="molecule type" value="Genomic_DNA"/>
</dbReference>
<keyword evidence="2" id="KW-0732">Signal</keyword>
<gene>
    <name evidence="3" type="ORF">DI628_04830</name>
</gene>